<dbReference type="Pfam" id="PF10294">
    <property type="entry name" value="Methyltransf_16"/>
    <property type="match status" value="1"/>
</dbReference>
<dbReference type="PhylomeDB" id="A0A0G4GS36"/>
<dbReference type="CDD" id="cd02440">
    <property type="entry name" value="AdoMet_MTases"/>
    <property type="match status" value="1"/>
</dbReference>
<sequence>MPERSTPHIEFAHPHLPVPLVITQGLWVDGFNAKAESLDGTAPFVWEGAKPLAQFLADNPWVVRGKRVVELGAGTGLPGLVASAVGASEVVMTDMPEALQLINHNIRLNGFGSARVSAQACRWGDEGDLSALRPPFDVILCSDLVYGHGPELYDQLLRTLIVLLYGEGGGGGAQSDKGEGGKRMEGGEILMTYQVRENLLADAPFFDACDRAFEGGVFKKNEKEKEERQEEEERDPVGEAAEVFAHDDEDLWLFRFRKKPEGIDWEKIKASTEGERL</sequence>
<dbReference type="VEuPathDB" id="CryptoDB:Cvel_5129"/>
<gene>
    <name evidence="2" type="ORF">Cvel_5129</name>
</gene>
<organism evidence="2">
    <name type="scientific">Chromera velia CCMP2878</name>
    <dbReference type="NCBI Taxonomy" id="1169474"/>
    <lineage>
        <taxon>Eukaryota</taxon>
        <taxon>Sar</taxon>
        <taxon>Alveolata</taxon>
        <taxon>Colpodellida</taxon>
        <taxon>Chromeraceae</taxon>
        <taxon>Chromera</taxon>
    </lineage>
</organism>
<protein>
    <submittedName>
        <fullName evidence="2">Uncharacterized protein</fullName>
    </submittedName>
</protein>
<dbReference type="AlphaFoldDB" id="A0A0G4GS36"/>
<dbReference type="InterPro" id="IPR019410">
    <property type="entry name" value="Methyltransf_16"/>
</dbReference>
<accession>A0A0G4GS36</accession>
<evidence type="ECO:0000256" key="1">
    <source>
        <dbReference type="SAM" id="MobiDB-lite"/>
    </source>
</evidence>
<dbReference type="EMBL" id="CDMZ01001491">
    <property type="protein sequence ID" value="CEM33413.1"/>
    <property type="molecule type" value="Genomic_DNA"/>
</dbReference>
<dbReference type="SUPFAM" id="SSF53335">
    <property type="entry name" value="S-adenosyl-L-methionine-dependent methyltransferases"/>
    <property type="match status" value="1"/>
</dbReference>
<feature type="region of interest" description="Disordered" evidence="1">
    <location>
        <begin position="220"/>
        <end position="240"/>
    </location>
</feature>
<reference evidence="2" key="1">
    <citation type="submission" date="2014-11" db="EMBL/GenBank/DDBJ databases">
        <authorList>
            <person name="Otto D Thomas"/>
            <person name="Naeem Raeece"/>
        </authorList>
    </citation>
    <scope>NUCLEOTIDE SEQUENCE</scope>
</reference>
<name>A0A0G4GS36_9ALVE</name>
<evidence type="ECO:0000313" key="2">
    <source>
        <dbReference type="EMBL" id="CEM33413.1"/>
    </source>
</evidence>
<dbReference type="PANTHER" id="PTHR14614">
    <property type="entry name" value="HEPATOCELLULAR CARCINOMA-ASSOCIATED ANTIGEN"/>
    <property type="match status" value="1"/>
</dbReference>
<proteinExistence type="predicted"/>
<dbReference type="InterPro" id="IPR029063">
    <property type="entry name" value="SAM-dependent_MTases_sf"/>
</dbReference>
<dbReference type="Gene3D" id="3.40.50.150">
    <property type="entry name" value="Vaccinia Virus protein VP39"/>
    <property type="match status" value="1"/>
</dbReference>